<dbReference type="InterPro" id="IPR011205">
    <property type="entry name" value="UCP015417_vWA"/>
</dbReference>
<dbReference type="AlphaFoldDB" id="A0A565AK84"/>
<reference evidence="2" key="1">
    <citation type="submission" date="2019-07" db="EMBL/GenBank/DDBJ databases">
        <authorList>
            <person name="Dittberner H."/>
        </authorList>
    </citation>
    <scope>NUCLEOTIDE SEQUENCE [LARGE SCALE GENOMIC DNA]</scope>
</reference>
<protein>
    <recommendedName>
        <fullName evidence="1">DUF7788 domain-containing protein</fullName>
    </recommendedName>
</protein>
<gene>
    <name evidence="2" type="ORF">ANE_LOCUS236</name>
</gene>
<dbReference type="Proteomes" id="UP000489600">
    <property type="component" value="Unassembled WGS sequence"/>
</dbReference>
<dbReference type="Pfam" id="PF25043">
    <property type="entry name" value="DUF7788"/>
    <property type="match status" value="1"/>
</dbReference>
<evidence type="ECO:0000259" key="1">
    <source>
        <dbReference type="Pfam" id="PF25043"/>
    </source>
</evidence>
<dbReference type="PANTHER" id="PTHR31373:SF17">
    <property type="entry name" value="OS06G0652100 PROTEIN"/>
    <property type="match status" value="1"/>
</dbReference>
<dbReference type="InterPro" id="IPR056690">
    <property type="entry name" value="DUF7788"/>
</dbReference>
<proteinExistence type="predicted"/>
<feature type="domain" description="DUF7788" evidence="1">
    <location>
        <begin position="2"/>
        <end position="193"/>
    </location>
</feature>
<evidence type="ECO:0000313" key="2">
    <source>
        <dbReference type="EMBL" id="VVA89791.1"/>
    </source>
</evidence>
<comment type="caution">
    <text evidence="2">The sequence shown here is derived from an EMBL/GenBank/DDBJ whole genome shotgun (WGS) entry which is preliminary data.</text>
</comment>
<sequence length="213" mass="24144">MNGTPMEVAVALGLLVSELSQDPWRGKLITFSENPQLQLVEGDDLRTKKEFVRKMEWGANTDFQKLSDLILKIAVEGKLKPEEMVKRVFVFSDMEFDEASGSHYYQDYRHRYYSGSDSGSEAENGGWETDYEAIVRKYKEKGYGEAVPEIVFWNLRASKSTPVTANQKGVALVSGFSKNLIKMFLDNDGEIDPMMIMEAVISGEEYKQLVVID</sequence>
<dbReference type="InterPro" id="IPR036465">
    <property type="entry name" value="vWFA_dom_sf"/>
</dbReference>
<dbReference type="Gene3D" id="3.40.50.410">
    <property type="entry name" value="von Willebrand factor, type A domain"/>
    <property type="match status" value="1"/>
</dbReference>
<evidence type="ECO:0000313" key="3">
    <source>
        <dbReference type="Proteomes" id="UP000489600"/>
    </source>
</evidence>
<dbReference type="PIRSF" id="PIRSF015417">
    <property type="entry name" value="T31B5_30_vWA"/>
    <property type="match status" value="1"/>
</dbReference>
<accession>A0A565AK84</accession>
<dbReference type="OrthoDB" id="1149618at2759"/>
<keyword evidence="3" id="KW-1185">Reference proteome</keyword>
<dbReference type="PANTHER" id="PTHR31373">
    <property type="entry name" value="OS06G0652100 PROTEIN"/>
    <property type="match status" value="1"/>
</dbReference>
<name>A0A565AK84_9BRAS</name>
<dbReference type="EMBL" id="CABITT030000001">
    <property type="protein sequence ID" value="VVA89791.1"/>
    <property type="molecule type" value="Genomic_DNA"/>
</dbReference>
<organism evidence="2 3">
    <name type="scientific">Arabis nemorensis</name>
    <dbReference type="NCBI Taxonomy" id="586526"/>
    <lineage>
        <taxon>Eukaryota</taxon>
        <taxon>Viridiplantae</taxon>
        <taxon>Streptophyta</taxon>
        <taxon>Embryophyta</taxon>
        <taxon>Tracheophyta</taxon>
        <taxon>Spermatophyta</taxon>
        <taxon>Magnoliopsida</taxon>
        <taxon>eudicotyledons</taxon>
        <taxon>Gunneridae</taxon>
        <taxon>Pentapetalae</taxon>
        <taxon>rosids</taxon>
        <taxon>malvids</taxon>
        <taxon>Brassicales</taxon>
        <taxon>Brassicaceae</taxon>
        <taxon>Arabideae</taxon>
        <taxon>Arabis</taxon>
    </lineage>
</organism>